<feature type="compositionally biased region" description="Basic and acidic residues" evidence="5">
    <location>
        <begin position="80"/>
        <end position="107"/>
    </location>
</feature>
<evidence type="ECO:0000313" key="7">
    <source>
        <dbReference type="EMBL" id="MBI4251731.1"/>
    </source>
</evidence>
<name>A0A932ZUR5_UNCTE</name>
<sequence>LLPHSRSAEEPEAFEEERRLLYVGMTRAKEHLVLAWARERRPEGPGSGSWAARPSRFVAGLGEDVIEREEDHAPAAGRARGGERSGFRYSSRKEAAPARLPEAEGEKVSPPPAAVGPFHPGARVVHAKFGPGVISAREGTGERAVVTVKFDHVGAKKLVLGFAPLQPAGGGVDAGESLTV</sequence>
<comment type="caution">
    <text evidence="7">The sequence shown here is derived from an EMBL/GenBank/DDBJ whole genome shotgun (WGS) entry which is preliminary data.</text>
</comment>
<evidence type="ECO:0000256" key="2">
    <source>
        <dbReference type="ARBA" id="ARBA00022801"/>
    </source>
</evidence>
<feature type="region of interest" description="Disordered" evidence="5">
    <location>
        <begin position="62"/>
        <end position="110"/>
    </location>
</feature>
<proteinExistence type="predicted"/>
<keyword evidence="1" id="KW-0547">Nucleotide-binding</keyword>
<dbReference type="EMBL" id="JACQRX010000203">
    <property type="protein sequence ID" value="MBI4251731.1"/>
    <property type="molecule type" value="Genomic_DNA"/>
</dbReference>
<feature type="domain" description="UvrD-like helicase C-terminal" evidence="6">
    <location>
        <begin position="2"/>
        <end position="38"/>
    </location>
</feature>
<keyword evidence="2" id="KW-0378">Hydrolase</keyword>
<dbReference type="Pfam" id="PF21196">
    <property type="entry name" value="PcrA_UvrD_tudor"/>
    <property type="match status" value="1"/>
</dbReference>
<evidence type="ECO:0000313" key="8">
    <source>
        <dbReference type="Proteomes" id="UP000752292"/>
    </source>
</evidence>
<accession>A0A932ZUR5</accession>
<evidence type="ECO:0000256" key="1">
    <source>
        <dbReference type="ARBA" id="ARBA00022741"/>
    </source>
</evidence>
<dbReference type="InterPro" id="IPR027417">
    <property type="entry name" value="P-loop_NTPase"/>
</dbReference>
<dbReference type="GO" id="GO:0004386">
    <property type="term" value="F:helicase activity"/>
    <property type="evidence" value="ECO:0007669"/>
    <property type="project" value="UniProtKB-KW"/>
</dbReference>
<dbReference type="Proteomes" id="UP000752292">
    <property type="component" value="Unassembled WGS sequence"/>
</dbReference>
<protein>
    <submittedName>
        <fullName evidence="7">ATP-binding domain-containing protein</fullName>
    </submittedName>
</protein>
<dbReference type="InterPro" id="IPR014017">
    <property type="entry name" value="DNA_helicase_UvrD-like_C"/>
</dbReference>
<dbReference type="AlphaFoldDB" id="A0A932ZUR5"/>
<evidence type="ECO:0000256" key="3">
    <source>
        <dbReference type="ARBA" id="ARBA00022806"/>
    </source>
</evidence>
<organism evidence="7 8">
    <name type="scientific">Tectimicrobiota bacterium</name>
    <dbReference type="NCBI Taxonomy" id="2528274"/>
    <lineage>
        <taxon>Bacteria</taxon>
        <taxon>Pseudomonadati</taxon>
        <taxon>Nitrospinota/Tectimicrobiota group</taxon>
        <taxon>Candidatus Tectimicrobiota</taxon>
    </lineage>
</organism>
<keyword evidence="4 7" id="KW-0067">ATP-binding</keyword>
<dbReference type="GO" id="GO:0005524">
    <property type="term" value="F:ATP binding"/>
    <property type="evidence" value="ECO:0007669"/>
    <property type="project" value="UniProtKB-KW"/>
</dbReference>
<keyword evidence="3" id="KW-0347">Helicase</keyword>
<dbReference type="SUPFAM" id="SSF52540">
    <property type="entry name" value="P-loop containing nucleoside triphosphate hydrolases"/>
    <property type="match status" value="1"/>
</dbReference>
<dbReference type="Pfam" id="PF13361">
    <property type="entry name" value="UvrD_C"/>
    <property type="match status" value="1"/>
</dbReference>
<feature type="non-terminal residue" evidence="7">
    <location>
        <position position="1"/>
    </location>
</feature>
<gene>
    <name evidence="7" type="ORF">HY618_04655</name>
</gene>
<evidence type="ECO:0000256" key="4">
    <source>
        <dbReference type="ARBA" id="ARBA00022840"/>
    </source>
</evidence>
<reference evidence="7" key="1">
    <citation type="submission" date="2020-07" db="EMBL/GenBank/DDBJ databases">
        <title>Huge and variable diversity of episymbiotic CPR bacteria and DPANN archaea in groundwater ecosystems.</title>
        <authorList>
            <person name="He C.Y."/>
            <person name="Keren R."/>
            <person name="Whittaker M."/>
            <person name="Farag I.F."/>
            <person name="Doudna J."/>
            <person name="Cate J.H.D."/>
            <person name="Banfield J.F."/>
        </authorList>
    </citation>
    <scope>NUCLEOTIDE SEQUENCE</scope>
    <source>
        <strain evidence="7">NC_groundwater_1370_Ag_S-0.2um_69_93</strain>
    </source>
</reference>
<evidence type="ECO:0000259" key="6">
    <source>
        <dbReference type="Pfam" id="PF13361"/>
    </source>
</evidence>
<dbReference type="GO" id="GO:0016787">
    <property type="term" value="F:hydrolase activity"/>
    <property type="evidence" value="ECO:0007669"/>
    <property type="project" value="UniProtKB-KW"/>
</dbReference>
<dbReference type="Gene3D" id="3.40.50.300">
    <property type="entry name" value="P-loop containing nucleotide triphosphate hydrolases"/>
    <property type="match status" value="1"/>
</dbReference>
<evidence type="ECO:0000256" key="5">
    <source>
        <dbReference type="SAM" id="MobiDB-lite"/>
    </source>
</evidence>